<protein>
    <submittedName>
        <fullName evidence="2">Helix-turn-helix domain-containing protein</fullName>
    </submittedName>
</protein>
<dbReference type="InterPro" id="IPR009061">
    <property type="entry name" value="DNA-bd_dom_put_sf"/>
</dbReference>
<dbReference type="Proteomes" id="UP001487296">
    <property type="component" value="Unassembled WGS sequence"/>
</dbReference>
<dbReference type="Pfam" id="PF12728">
    <property type="entry name" value="HTH_17"/>
    <property type="match status" value="1"/>
</dbReference>
<sequence length="127" mass="14658">MTDLGLMQNYNMNSKPTFEDMPMMILALQQKIDSLETKIDSLSKPSHEESIWFDVKGLHDYLPSHPSIQTIYGWCSTGVIPYHKQGDKGKQNLFLKSEIDEWILTRGRKADYMIEEEALAYVNSKRG</sequence>
<reference evidence="2 3" key="1">
    <citation type="submission" date="2024-04" db="EMBL/GenBank/DDBJ databases">
        <title>Human intestinal bacterial collection.</title>
        <authorList>
            <person name="Pauvert C."/>
            <person name="Hitch T.C.A."/>
            <person name="Clavel T."/>
        </authorList>
    </citation>
    <scope>NUCLEOTIDE SEQUENCE [LARGE SCALE GENOMIC DNA]</scope>
    <source>
        <strain evidence="2 3">CLA-AA-H145</strain>
    </source>
</reference>
<accession>A0ABV1FT85</accession>
<comment type="caution">
    <text evidence="2">The sequence shown here is derived from an EMBL/GenBank/DDBJ whole genome shotgun (WGS) entry which is preliminary data.</text>
</comment>
<dbReference type="EMBL" id="JBBNFP010000062">
    <property type="protein sequence ID" value="MEQ2487631.1"/>
    <property type="molecule type" value="Genomic_DNA"/>
</dbReference>
<evidence type="ECO:0000313" key="2">
    <source>
        <dbReference type="EMBL" id="MEQ2487631.1"/>
    </source>
</evidence>
<evidence type="ECO:0000313" key="3">
    <source>
        <dbReference type="Proteomes" id="UP001487296"/>
    </source>
</evidence>
<dbReference type="Gene3D" id="1.10.10.10">
    <property type="entry name" value="Winged helix-like DNA-binding domain superfamily/Winged helix DNA-binding domain"/>
    <property type="match status" value="1"/>
</dbReference>
<organism evidence="2 3">
    <name type="scientific">Hallella faecis</name>
    <dbReference type="NCBI Taxonomy" id="2841596"/>
    <lineage>
        <taxon>Bacteria</taxon>
        <taxon>Pseudomonadati</taxon>
        <taxon>Bacteroidota</taxon>
        <taxon>Bacteroidia</taxon>
        <taxon>Bacteroidales</taxon>
        <taxon>Prevotellaceae</taxon>
        <taxon>Hallella</taxon>
    </lineage>
</organism>
<proteinExistence type="predicted"/>
<feature type="domain" description="Helix-turn-helix" evidence="1">
    <location>
        <begin position="69"/>
        <end position="105"/>
    </location>
</feature>
<dbReference type="SUPFAM" id="SSF46955">
    <property type="entry name" value="Putative DNA-binding domain"/>
    <property type="match status" value="1"/>
</dbReference>
<keyword evidence="3" id="KW-1185">Reference proteome</keyword>
<dbReference type="InterPro" id="IPR041657">
    <property type="entry name" value="HTH_17"/>
</dbReference>
<evidence type="ECO:0000259" key="1">
    <source>
        <dbReference type="Pfam" id="PF12728"/>
    </source>
</evidence>
<gene>
    <name evidence="2" type="ORF">AAAT34_11350</name>
</gene>
<dbReference type="InterPro" id="IPR036388">
    <property type="entry name" value="WH-like_DNA-bd_sf"/>
</dbReference>
<name>A0ABV1FT85_9BACT</name>